<dbReference type="InterPro" id="IPR011006">
    <property type="entry name" value="CheY-like_superfamily"/>
</dbReference>
<evidence type="ECO:0000256" key="2">
    <source>
        <dbReference type="PROSITE-ProRule" id="PRU00169"/>
    </source>
</evidence>
<dbReference type="OrthoDB" id="9790466at2"/>
<evidence type="ECO:0000313" key="4">
    <source>
        <dbReference type="EMBL" id="TYT73750.1"/>
    </source>
</evidence>
<dbReference type="Gene3D" id="3.40.50.2300">
    <property type="match status" value="1"/>
</dbReference>
<name>A0A5S5MDI7_9BACT</name>
<dbReference type="InterPro" id="IPR050956">
    <property type="entry name" value="2C_system_His_kinase"/>
</dbReference>
<evidence type="ECO:0000259" key="3">
    <source>
        <dbReference type="PROSITE" id="PS50110"/>
    </source>
</evidence>
<keyword evidence="5" id="KW-1185">Reference proteome</keyword>
<evidence type="ECO:0000256" key="1">
    <source>
        <dbReference type="ARBA" id="ARBA00022553"/>
    </source>
</evidence>
<gene>
    <name evidence="4" type="ORF">FIM25_13495</name>
</gene>
<sequence length="136" mass="15490">MRILIVEDDPISRMVMEKNLKSLGICDLVENGREALEAFEKALLENKPYDLITLDIMMPEMDGQTALQEIRKMEDEEGIYGLSGVKVIMTTALDDKDNIMRAFKSQCEGYLTKPIQRQKLFQLMDELGLSGEQDQA</sequence>
<dbReference type="SMART" id="SM00448">
    <property type="entry name" value="REC"/>
    <property type="match status" value="1"/>
</dbReference>
<keyword evidence="1 2" id="KW-0597">Phosphoprotein</keyword>
<dbReference type="PANTHER" id="PTHR43719:SF28">
    <property type="entry name" value="PEROXIDE STRESS-ACTIVATED HISTIDINE KINASE MAK1-RELATED"/>
    <property type="match status" value="1"/>
</dbReference>
<dbReference type="Pfam" id="PF00072">
    <property type="entry name" value="Response_reg"/>
    <property type="match status" value="1"/>
</dbReference>
<dbReference type="PROSITE" id="PS50110">
    <property type="entry name" value="RESPONSE_REGULATORY"/>
    <property type="match status" value="1"/>
</dbReference>
<dbReference type="RefSeq" id="WP_139450285.1">
    <property type="nucleotide sequence ID" value="NZ_VDMB01000021.1"/>
</dbReference>
<dbReference type="CDD" id="cd17546">
    <property type="entry name" value="REC_hyHK_CKI1_RcsC-like"/>
    <property type="match status" value="1"/>
</dbReference>
<dbReference type="Proteomes" id="UP000321899">
    <property type="component" value="Unassembled WGS sequence"/>
</dbReference>
<dbReference type="PANTHER" id="PTHR43719">
    <property type="entry name" value="TWO-COMPONENT HISTIDINE KINASE"/>
    <property type="match status" value="1"/>
</dbReference>
<proteinExistence type="predicted"/>
<reference evidence="4 5" key="1">
    <citation type="submission" date="2019-06" db="EMBL/GenBank/DDBJ databases">
        <title>Desulfobotulus mexicanus sp. nov., a novel sulfate-reducing bacterium isolated from the sediment of an alkaline crater lake in Mexico.</title>
        <authorList>
            <person name="Hirschler-Rea A."/>
        </authorList>
    </citation>
    <scope>NUCLEOTIDE SEQUENCE [LARGE SCALE GENOMIC DNA]</scope>
    <source>
        <strain evidence="4 5">PAR22N</strain>
    </source>
</reference>
<dbReference type="EMBL" id="VDMB01000021">
    <property type="protein sequence ID" value="TYT73750.1"/>
    <property type="molecule type" value="Genomic_DNA"/>
</dbReference>
<evidence type="ECO:0000313" key="5">
    <source>
        <dbReference type="Proteomes" id="UP000321899"/>
    </source>
</evidence>
<dbReference type="AlphaFoldDB" id="A0A5S5MDI7"/>
<dbReference type="GO" id="GO:0000160">
    <property type="term" value="P:phosphorelay signal transduction system"/>
    <property type="evidence" value="ECO:0007669"/>
    <property type="project" value="InterPro"/>
</dbReference>
<organism evidence="4 5">
    <name type="scientific">Desulfobotulus mexicanus</name>
    <dbReference type="NCBI Taxonomy" id="2586642"/>
    <lineage>
        <taxon>Bacteria</taxon>
        <taxon>Pseudomonadati</taxon>
        <taxon>Thermodesulfobacteriota</taxon>
        <taxon>Desulfobacteria</taxon>
        <taxon>Desulfobacterales</taxon>
        <taxon>Desulfobacteraceae</taxon>
        <taxon>Desulfobotulus</taxon>
    </lineage>
</organism>
<accession>A0A5S5MDI7</accession>
<protein>
    <submittedName>
        <fullName evidence="4">Response regulator</fullName>
    </submittedName>
</protein>
<feature type="modified residue" description="4-aspartylphosphate" evidence="2">
    <location>
        <position position="55"/>
    </location>
</feature>
<dbReference type="SUPFAM" id="SSF52172">
    <property type="entry name" value="CheY-like"/>
    <property type="match status" value="1"/>
</dbReference>
<dbReference type="InterPro" id="IPR001789">
    <property type="entry name" value="Sig_transdc_resp-reg_receiver"/>
</dbReference>
<comment type="caution">
    <text evidence="4">The sequence shown here is derived from an EMBL/GenBank/DDBJ whole genome shotgun (WGS) entry which is preliminary data.</text>
</comment>
<feature type="domain" description="Response regulatory" evidence="3">
    <location>
        <begin position="2"/>
        <end position="128"/>
    </location>
</feature>